<keyword evidence="4" id="KW-1185">Reference proteome</keyword>
<proteinExistence type="predicted"/>
<feature type="compositionally biased region" description="Polar residues" evidence="1">
    <location>
        <begin position="124"/>
        <end position="149"/>
    </location>
</feature>
<reference evidence="2 4" key="1">
    <citation type="journal article" date="2014" name="BMC Genomics">
        <title>Genome sequence of Anopheles sinensis provides insight into genetics basis of mosquito competence for malaria parasites.</title>
        <authorList>
            <person name="Zhou D."/>
            <person name="Zhang D."/>
            <person name="Ding G."/>
            <person name="Shi L."/>
            <person name="Hou Q."/>
            <person name="Ye Y."/>
            <person name="Xu Y."/>
            <person name="Zhou H."/>
            <person name="Xiong C."/>
            <person name="Li S."/>
            <person name="Yu J."/>
            <person name="Hong S."/>
            <person name="Yu X."/>
            <person name="Zou P."/>
            <person name="Chen C."/>
            <person name="Chang X."/>
            <person name="Wang W."/>
            <person name="Lv Y."/>
            <person name="Sun Y."/>
            <person name="Ma L."/>
            <person name="Shen B."/>
            <person name="Zhu C."/>
        </authorList>
    </citation>
    <scope>NUCLEOTIDE SEQUENCE [LARGE SCALE GENOMIC DNA]</scope>
</reference>
<evidence type="ECO:0000313" key="3">
    <source>
        <dbReference type="EnsemblMetazoa" id="ASIC015544-PA"/>
    </source>
</evidence>
<organism evidence="2">
    <name type="scientific">Anopheles sinensis</name>
    <name type="common">Mosquito</name>
    <dbReference type="NCBI Taxonomy" id="74873"/>
    <lineage>
        <taxon>Eukaryota</taxon>
        <taxon>Metazoa</taxon>
        <taxon>Ecdysozoa</taxon>
        <taxon>Arthropoda</taxon>
        <taxon>Hexapoda</taxon>
        <taxon>Insecta</taxon>
        <taxon>Pterygota</taxon>
        <taxon>Neoptera</taxon>
        <taxon>Endopterygota</taxon>
        <taxon>Diptera</taxon>
        <taxon>Nematocera</taxon>
        <taxon>Culicoidea</taxon>
        <taxon>Culicidae</taxon>
        <taxon>Anophelinae</taxon>
        <taxon>Anopheles</taxon>
    </lineage>
</organism>
<dbReference type="EMBL" id="KE525331">
    <property type="protein sequence ID" value="KFB47577.1"/>
    <property type="molecule type" value="Genomic_DNA"/>
</dbReference>
<dbReference type="VEuPathDB" id="VectorBase:ASIC015544"/>
<dbReference type="STRING" id="74873.A0A084WBI3"/>
<dbReference type="EnsemblMetazoa" id="ASIC015544-RA">
    <property type="protein sequence ID" value="ASIC015544-PA"/>
    <property type="gene ID" value="ASIC015544"/>
</dbReference>
<evidence type="ECO:0000313" key="2">
    <source>
        <dbReference type="EMBL" id="KFB47577.1"/>
    </source>
</evidence>
<accession>A0A084WBI3</accession>
<gene>
    <name evidence="2" type="ORF">ZHAS_00015544</name>
</gene>
<protein>
    <submittedName>
        <fullName evidence="2 3">Uncharacterized protein</fullName>
    </submittedName>
</protein>
<reference evidence="3" key="2">
    <citation type="submission" date="2020-05" db="UniProtKB">
        <authorList>
            <consortium name="EnsemblMetazoa"/>
        </authorList>
    </citation>
    <scope>IDENTIFICATION</scope>
</reference>
<dbReference type="Proteomes" id="UP000030765">
    <property type="component" value="Unassembled WGS sequence"/>
</dbReference>
<evidence type="ECO:0000313" key="4">
    <source>
        <dbReference type="Proteomes" id="UP000030765"/>
    </source>
</evidence>
<dbReference type="EMBL" id="ATLV01022359">
    <property type="status" value="NOT_ANNOTATED_CDS"/>
    <property type="molecule type" value="Genomic_DNA"/>
</dbReference>
<dbReference type="AlphaFoldDB" id="A0A084WBI3"/>
<feature type="region of interest" description="Disordered" evidence="1">
    <location>
        <begin position="56"/>
        <end position="154"/>
    </location>
</feature>
<dbReference type="VEuPathDB" id="VectorBase:ASIS021204"/>
<evidence type="ECO:0000256" key="1">
    <source>
        <dbReference type="SAM" id="MobiDB-lite"/>
    </source>
</evidence>
<name>A0A084WBI3_ANOSI</name>
<feature type="compositionally biased region" description="Polar residues" evidence="1">
    <location>
        <begin position="89"/>
        <end position="103"/>
    </location>
</feature>
<sequence>MAETLPVTSVTLAQRNHHSAIANVKANKQSVQRYGKLIQQLLPFVYFTALPQSSISISKEQRSKQEGTAPENPPDDYDEYEDEEDAPSQERTVVSDNSETNLLTKDYTEQVDPGETVTLKCDVSNPQPITSQAAYTSHQSPRNGESPSGNGICDPRHFTPSLGCAYNALSLLSVRSSSGCSSHSVLVPGLVTVCHPTGWTMPSARRDRRADKKEHDSSSAGLLIDVRLQSVREAFQSTAMLWHMEMVSPRSAIGHCKRKPNRSGKSVAPRFLCLGRTTDGSSIC</sequence>
<feature type="compositionally biased region" description="Acidic residues" evidence="1">
    <location>
        <begin position="73"/>
        <end position="87"/>
    </location>
</feature>